<comment type="function">
    <text evidence="2">Coenzyme A-transferase that converts butyryl-CoA to butyrate.</text>
</comment>
<feature type="binding site" evidence="2">
    <location>
        <position position="324"/>
    </location>
    <ligand>
        <name>CoA</name>
        <dbReference type="ChEBI" id="CHEBI:57287"/>
    </ligand>
</feature>
<dbReference type="Pfam" id="PF13336">
    <property type="entry name" value="AcetylCoA_hyd_C"/>
    <property type="match status" value="1"/>
</dbReference>
<dbReference type="InterPro" id="IPR003702">
    <property type="entry name" value="ActCoA_hydro_N"/>
</dbReference>
<dbReference type="NCBIfam" id="TIGR03948">
    <property type="entry name" value="butyr_acet_CoA"/>
    <property type="match status" value="1"/>
</dbReference>
<feature type="active site" description="5-glutamyl coenzyme A thioester intermediate" evidence="2">
    <location>
        <position position="249"/>
    </location>
</feature>
<accession>A0A926E9P2</accession>
<dbReference type="Gene3D" id="3.30.750.70">
    <property type="entry name" value="4-hydroxybutyrate coenzyme like domains"/>
    <property type="match status" value="1"/>
</dbReference>
<evidence type="ECO:0000313" key="6">
    <source>
        <dbReference type="Proteomes" id="UP000610862"/>
    </source>
</evidence>
<gene>
    <name evidence="5" type="ORF">H8692_04600</name>
</gene>
<dbReference type="GO" id="GO:0006084">
    <property type="term" value="P:acetyl-CoA metabolic process"/>
    <property type="evidence" value="ECO:0007669"/>
    <property type="project" value="UniProtKB-UniRule"/>
</dbReference>
<proteinExistence type="inferred from homology"/>
<keyword evidence="2" id="KW-0276">Fatty acid metabolism</keyword>
<feature type="domain" description="Acetyl-CoA hydrolase/transferase C-terminal" evidence="4">
    <location>
        <begin position="283"/>
        <end position="439"/>
    </location>
</feature>
<dbReference type="SUPFAM" id="SSF100950">
    <property type="entry name" value="NagB/RpiA/CoA transferase-like"/>
    <property type="match status" value="2"/>
</dbReference>
<feature type="binding site" evidence="2">
    <location>
        <position position="347"/>
    </location>
    <ligand>
        <name>CoA</name>
        <dbReference type="ChEBI" id="CHEBI:57287"/>
    </ligand>
</feature>
<keyword evidence="2" id="KW-0443">Lipid metabolism</keyword>
<dbReference type="InterPro" id="IPR026888">
    <property type="entry name" value="AcetylCoA_hyd_C"/>
</dbReference>
<reference evidence="5" key="1">
    <citation type="submission" date="2020-08" db="EMBL/GenBank/DDBJ databases">
        <title>Genome public.</title>
        <authorList>
            <person name="Liu C."/>
            <person name="Sun Q."/>
        </authorList>
    </citation>
    <scope>NUCLEOTIDE SEQUENCE</scope>
    <source>
        <strain evidence="5">NSJ-24</strain>
    </source>
</reference>
<dbReference type="AlphaFoldDB" id="A0A926E9P2"/>
<name>A0A926E9P2_9FIRM</name>
<dbReference type="HAMAP" id="MF_03228">
    <property type="entry name" value="But_CoA_trans"/>
    <property type="match status" value="1"/>
</dbReference>
<dbReference type="Proteomes" id="UP000610862">
    <property type="component" value="Unassembled WGS sequence"/>
</dbReference>
<dbReference type="PANTHER" id="PTHR21432:SF20">
    <property type="entry name" value="ACETYL-COA HYDROLASE"/>
    <property type="match status" value="1"/>
</dbReference>
<sequence>MQDFRKEYESKLITAENAVKLVKSGDWIDFGWGTGIPFDLDREMAKRIKEDDLYDLKFRGGIALRVPEIFKIENAPKHLCWNSWHMTGIERKAIAQGIAYYAPIRYSELPRYYRDLPDPVDVAMIRVTPMDEEGYFNFGPSASHMADMCSRAKCIVVEVNENLPLALGGNPGGEKIHISKIDHIVESSNTPMEELGAAKSGEIDEKVAEYIVEEIPNGACLQLGIGGMPNAVGSLIAKSDLKDLGVHTEMYVDAFVDIAMEGKINGSKKTIDTGRQAYAFGAGTKKLYDYIHNNPECLSAPVDYTNDIRVVSSIDNFISINNAVDIDLFGQVNAESAGIKHISGAGGQLDFVLGAYLSKGGKSFICCSSTFTDKAGKMHSRIRPTLADGSIVTDTRTNTHYVVTEYGKVNLKGLTTWERAEALISIAHPDFRDELIKDAEKMGIWRNSNRK</sequence>
<dbReference type="HAMAP" id="MF_03227">
    <property type="entry name" value="But_acet_CoA_trans"/>
    <property type="match status" value="1"/>
</dbReference>
<evidence type="ECO:0000256" key="1">
    <source>
        <dbReference type="ARBA" id="ARBA00022679"/>
    </source>
</evidence>
<dbReference type="PANTHER" id="PTHR21432">
    <property type="entry name" value="ACETYL-COA HYDROLASE-RELATED"/>
    <property type="match status" value="1"/>
</dbReference>
<dbReference type="InterPro" id="IPR046433">
    <property type="entry name" value="ActCoA_hydro"/>
</dbReference>
<protein>
    <recommendedName>
        <fullName evidence="2">Butyryl-CoA:acetate CoA-transferase</fullName>
        <shortName evidence="2">Butyryl-CoA CoA-transferase</shortName>
        <ecNumber evidence="2">2.8.3.-</ecNumber>
    </recommendedName>
</protein>
<evidence type="ECO:0000313" key="5">
    <source>
        <dbReference type="EMBL" id="MBC8568046.1"/>
    </source>
</evidence>
<comment type="pathway">
    <text evidence="2">Lipid metabolism; butanoate metabolism.</text>
</comment>
<keyword evidence="1 2" id="KW-0808">Transferase</keyword>
<comment type="caution">
    <text evidence="5">The sequence shown here is derived from an EMBL/GenBank/DDBJ whole genome shotgun (WGS) entry which is preliminary data.</text>
</comment>
<dbReference type="Pfam" id="PF02550">
    <property type="entry name" value="AcetylCoA_hydro"/>
    <property type="match status" value="1"/>
</dbReference>
<organism evidence="5 6">
    <name type="scientific">Lentihominibacter hominis</name>
    <dbReference type="NCBI Taxonomy" id="2763645"/>
    <lineage>
        <taxon>Bacteria</taxon>
        <taxon>Bacillati</taxon>
        <taxon>Bacillota</taxon>
        <taxon>Clostridia</taxon>
        <taxon>Peptostreptococcales</taxon>
        <taxon>Anaerovoracaceae</taxon>
        <taxon>Lentihominibacter</taxon>
    </lineage>
</organism>
<dbReference type="InterPro" id="IPR023990">
    <property type="entry name" value="Butryl-CoA_acetate_CoA_Tfrase"/>
</dbReference>
<dbReference type="GO" id="GO:0046358">
    <property type="term" value="P:butyrate biosynthetic process"/>
    <property type="evidence" value="ECO:0007669"/>
    <property type="project" value="UniProtKB-UniRule"/>
</dbReference>
<dbReference type="RefSeq" id="WP_177267507.1">
    <property type="nucleotide sequence ID" value="NZ_JACRTA010000001.1"/>
</dbReference>
<comment type="catalytic activity">
    <reaction evidence="2">
        <text>butanoate + acetyl-CoA = butanoyl-CoA + acetate</text>
        <dbReference type="Rhea" id="RHEA:30071"/>
        <dbReference type="ChEBI" id="CHEBI:17968"/>
        <dbReference type="ChEBI" id="CHEBI:30089"/>
        <dbReference type="ChEBI" id="CHEBI:57288"/>
        <dbReference type="ChEBI" id="CHEBI:57371"/>
    </reaction>
</comment>
<dbReference type="EC" id="2.8.3.-" evidence="2"/>
<evidence type="ECO:0000259" key="4">
    <source>
        <dbReference type="Pfam" id="PF13336"/>
    </source>
</evidence>
<dbReference type="GO" id="GO:0008775">
    <property type="term" value="F:acetate CoA-transferase activity"/>
    <property type="evidence" value="ECO:0007669"/>
    <property type="project" value="InterPro"/>
</dbReference>
<dbReference type="Gene3D" id="3.40.1080.10">
    <property type="entry name" value="Glutaconate Coenzyme A-transferase"/>
    <property type="match status" value="1"/>
</dbReference>
<comment type="similarity">
    <text evidence="2">Belongs to the acetyl-CoA hydrolase/transferase family. Butyryl-CoA CoA-transferase subfamily.</text>
</comment>
<feature type="binding site" evidence="2">
    <location>
        <begin position="224"/>
        <end position="228"/>
    </location>
    <ligand>
        <name>CoA</name>
        <dbReference type="ChEBI" id="CHEBI:57287"/>
    </ligand>
</feature>
<dbReference type="InterPro" id="IPR037171">
    <property type="entry name" value="NagB/RpiA_transferase-like"/>
</dbReference>
<keyword evidence="6" id="KW-1185">Reference proteome</keyword>
<dbReference type="GO" id="GO:0006083">
    <property type="term" value="P:acetate metabolic process"/>
    <property type="evidence" value="ECO:0007669"/>
    <property type="project" value="InterPro"/>
</dbReference>
<evidence type="ECO:0000259" key="3">
    <source>
        <dbReference type="Pfam" id="PF02550"/>
    </source>
</evidence>
<evidence type="ECO:0000256" key="2">
    <source>
        <dbReference type="HAMAP-Rule" id="MF_03227"/>
    </source>
</evidence>
<feature type="domain" description="Acetyl-CoA hydrolase/transferase N-terminal" evidence="3">
    <location>
        <begin position="5"/>
        <end position="189"/>
    </location>
</feature>
<dbReference type="InterPro" id="IPR038460">
    <property type="entry name" value="AcetylCoA_hyd_C_sf"/>
</dbReference>
<dbReference type="EMBL" id="JACRTA010000001">
    <property type="protein sequence ID" value="MBC8568046.1"/>
    <property type="molecule type" value="Genomic_DNA"/>
</dbReference>
<dbReference type="Gene3D" id="3.40.1080.20">
    <property type="entry name" value="Acetyl-CoA hydrolase/transferase C-terminal domain"/>
    <property type="match status" value="1"/>
</dbReference>